<dbReference type="Proteomes" id="UP000289200">
    <property type="component" value="Unassembled WGS sequence"/>
</dbReference>
<dbReference type="PANTHER" id="PTHR43883:SF1">
    <property type="entry name" value="GLUCONOKINASE"/>
    <property type="match status" value="1"/>
</dbReference>
<dbReference type="OrthoDB" id="9810277at2"/>
<name>A0A3S4AXW0_9BRAD</name>
<keyword evidence="2" id="KW-1185">Reference proteome</keyword>
<dbReference type="InterPro" id="IPR011009">
    <property type="entry name" value="Kinase-like_dom_sf"/>
</dbReference>
<dbReference type="AlphaFoldDB" id="A0A3S4AXW0"/>
<organism evidence="1 2">
    <name type="scientific">Rhodoplanes serenus</name>
    <dbReference type="NCBI Taxonomy" id="200615"/>
    <lineage>
        <taxon>Bacteria</taxon>
        <taxon>Pseudomonadati</taxon>
        <taxon>Pseudomonadota</taxon>
        <taxon>Alphaproteobacteria</taxon>
        <taxon>Hyphomicrobiales</taxon>
        <taxon>Nitrobacteraceae</taxon>
        <taxon>Rhodoplanes</taxon>
    </lineage>
</organism>
<evidence type="ECO:0000313" key="2">
    <source>
        <dbReference type="Proteomes" id="UP000289200"/>
    </source>
</evidence>
<dbReference type="PANTHER" id="PTHR43883">
    <property type="entry name" value="SLR0207 PROTEIN"/>
    <property type="match status" value="1"/>
</dbReference>
<reference evidence="2" key="1">
    <citation type="submission" date="2018-10" db="EMBL/GenBank/DDBJ databases">
        <authorList>
            <person name="Peiro R."/>
            <person name="Begona"/>
            <person name="Cbmso G."/>
            <person name="Lopez M."/>
            <person name="Gonzalez S."/>
            <person name="Sacristan E."/>
            <person name="Castillo E."/>
        </authorList>
    </citation>
    <scope>NUCLEOTIDE SEQUENCE [LARGE SCALE GENOMIC DNA]</scope>
</reference>
<dbReference type="Gene3D" id="3.40.50.300">
    <property type="entry name" value="P-loop containing nucleotide triphosphate hydrolases"/>
    <property type="match status" value="1"/>
</dbReference>
<evidence type="ECO:0000313" key="1">
    <source>
        <dbReference type="EMBL" id="VCU06799.1"/>
    </source>
</evidence>
<dbReference type="SUPFAM" id="SSF56112">
    <property type="entry name" value="Protein kinase-like (PK-like)"/>
    <property type="match status" value="1"/>
</dbReference>
<accession>A0A3S4AXW0</accession>
<proteinExistence type="predicted"/>
<dbReference type="RefSeq" id="WP_129608396.1">
    <property type="nucleotide sequence ID" value="NZ_UWOC01000111.1"/>
</dbReference>
<sequence>MSSRRPDRPDTAQDSVLAFLMDPSTHGGTAVVRIDTHAAVVVLAGARAYKIKWAVRFPFLDFSTLDRRRAACEAEIVANRPFAPELYRGVVAITREADGQLAFGGTGEPVEWVVVMERFDETRTLDLVADRDGIGLDLADTLGRVVAAAHARAPVVDAAPWIAALGDYVAQNAAAFAERPELFDAAAAERLTRAAAAALHRLTPLLAARGAAGLVRRGHGDLHLGNIALIDDRPVPFDALEFDPLVASGDVLYDLAFLLMDLWERGLCAAAHAVLDRWLAETGRVEDLDALAALPLFLSLRAAIRAKVTAAKPVPAGRAAARDAAARTYFALACALIAPPPPMLVAVGGLSGTGKSVLARALAPDLLPAPGAVVLRSDVLRKVLAGVGETTRLPADAYTAETTARVYAELVARAGRALAAGHGVVADAVFATPAERDAIAAAAREAGVPFRGLFLVADLATRLARVDGRRADASDADAAVARRQDSYDLGRLDWPVVDAGGTPAETRARAAVLLPATRDAAMPAVPSL</sequence>
<dbReference type="InterPro" id="IPR027417">
    <property type="entry name" value="P-loop_NTPase"/>
</dbReference>
<protein>
    <recommendedName>
        <fullName evidence="3">Aminoglycoside phosphotransferase domain-containing protein</fullName>
    </recommendedName>
</protein>
<dbReference type="SUPFAM" id="SSF52540">
    <property type="entry name" value="P-loop containing nucleoside triphosphate hydrolases"/>
    <property type="match status" value="1"/>
</dbReference>
<dbReference type="EMBL" id="UWOC01000111">
    <property type="protein sequence ID" value="VCU06799.1"/>
    <property type="molecule type" value="Genomic_DNA"/>
</dbReference>
<comment type="caution">
    <text evidence="1">The sequence shown here is derived from an EMBL/GenBank/DDBJ whole genome shotgun (WGS) entry which is preliminary data.</text>
</comment>
<evidence type="ECO:0008006" key="3">
    <source>
        <dbReference type="Google" id="ProtNLM"/>
    </source>
</evidence>
<gene>
    <name evidence="1" type="ORF">RHODGE_RHODGE_01447</name>
</gene>
<dbReference type="Pfam" id="PF13671">
    <property type="entry name" value="AAA_33"/>
    <property type="match status" value="1"/>
</dbReference>
<dbReference type="InterPro" id="IPR052732">
    <property type="entry name" value="Cell-binding_unc_protein"/>
</dbReference>